<dbReference type="InterPro" id="IPR013694">
    <property type="entry name" value="VIT"/>
</dbReference>
<dbReference type="InterPro" id="IPR050934">
    <property type="entry name" value="ITIH"/>
</dbReference>
<dbReference type="SMART" id="SM00609">
    <property type="entry name" value="VIT"/>
    <property type="match status" value="1"/>
</dbReference>
<dbReference type="Pfam" id="PF08487">
    <property type="entry name" value="VIT"/>
    <property type="match status" value="1"/>
</dbReference>
<evidence type="ECO:0000259" key="2">
    <source>
        <dbReference type="PROSITE" id="PS51468"/>
    </source>
</evidence>
<evidence type="ECO:0000256" key="1">
    <source>
        <dbReference type="SAM" id="MobiDB-lite"/>
    </source>
</evidence>
<dbReference type="STRING" id="55544.A0A4D9DUD2"/>
<gene>
    <name evidence="3" type="ORF">DR999_PMT19796</name>
</gene>
<dbReference type="Gene3D" id="3.40.50.410">
    <property type="entry name" value="von Willebrand factor, type A domain"/>
    <property type="match status" value="1"/>
</dbReference>
<dbReference type="OrthoDB" id="299997at2759"/>
<organism evidence="3 4">
    <name type="scientific">Platysternon megacephalum</name>
    <name type="common">big-headed turtle</name>
    <dbReference type="NCBI Taxonomy" id="55544"/>
    <lineage>
        <taxon>Eukaryota</taxon>
        <taxon>Metazoa</taxon>
        <taxon>Chordata</taxon>
        <taxon>Craniata</taxon>
        <taxon>Vertebrata</taxon>
        <taxon>Euteleostomi</taxon>
        <taxon>Archelosauria</taxon>
        <taxon>Testudinata</taxon>
        <taxon>Testudines</taxon>
        <taxon>Cryptodira</taxon>
        <taxon>Durocryptodira</taxon>
        <taxon>Testudinoidea</taxon>
        <taxon>Platysternidae</taxon>
        <taxon>Platysternon</taxon>
    </lineage>
</organism>
<reference evidence="3 4" key="2">
    <citation type="submission" date="2019-04" db="EMBL/GenBank/DDBJ databases">
        <title>The genome sequence of big-headed turtle.</title>
        <authorList>
            <person name="Gong S."/>
        </authorList>
    </citation>
    <scope>NUCLEOTIDE SEQUENCE [LARGE SCALE GENOMIC DNA]</scope>
    <source>
        <strain evidence="3">DO16091913</strain>
        <tissue evidence="3">Muscle</tissue>
    </source>
</reference>
<comment type="caution">
    <text evidence="3">The sequence shown here is derived from an EMBL/GenBank/DDBJ whole genome shotgun (WGS) entry which is preliminary data.</text>
</comment>
<dbReference type="InterPro" id="IPR002035">
    <property type="entry name" value="VWF_A"/>
</dbReference>
<accession>A0A4D9DUD2</accession>
<dbReference type="InterPro" id="IPR036465">
    <property type="entry name" value="vWFA_dom_sf"/>
</dbReference>
<keyword evidence="4" id="KW-1185">Reference proteome</keyword>
<feature type="region of interest" description="Disordered" evidence="1">
    <location>
        <begin position="319"/>
        <end position="360"/>
    </location>
</feature>
<dbReference type="PANTHER" id="PTHR10338">
    <property type="entry name" value="INTER-ALPHA-TRYPSIN INHIBITOR HEAVY CHAIN FAMILY MEMBER"/>
    <property type="match status" value="1"/>
</dbReference>
<dbReference type="Pfam" id="PF00092">
    <property type="entry name" value="VWA"/>
    <property type="match status" value="1"/>
</dbReference>
<protein>
    <submittedName>
        <fullName evidence="3">Resistin</fullName>
    </submittedName>
</protein>
<feature type="region of interest" description="Disordered" evidence="1">
    <location>
        <begin position="1"/>
        <end position="21"/>
    </location>
</feature>
<evidence type="ECO:0000313" key="3">
    <source>
        <dbReference type="EMBL" id="TFJ98303.1"/>
    </source>
</evidence>
<sequence>MEEWGWGRRVPRTRSDQGDPPPLCLLLSGRCKAMSHNPPPFHPSTINNKVYVAEVKEKHQAKKMYDEARRQGQTAAHVGTRDRETEKFRVSASVAAGSQVSFELSYEELLQRHLGKYQHAVSVRPQQVVGNLTVEVSISERTGIDYVHVLPLRTSRLLTNTLRGDADVPPSTRVEKGSHCAWVVFTPTPQEQAAFSSSGILGDFVVQYDVAMPDVAGDVQIYNGYFVHYFAPRGLPPVQKNVVFVIDISGSMHGTKMKQTKKAMHIILSDLHPDDCFNIVTFSDTVHVWKAGRSIPATAHNVRSAKDYVHRMEADGCGRASDLGRKGRSGRPGSLRRGPPGPSGGEDKSGVCGIDGCSSPRVVPSQRLALRL</sequence>
<dbReference type="PANTHER" id="PTHR10338:SF155">
    <property type="entry name" value="INTER-ALPHA-TRYPSIN INHIBITOR HEAVY CHAIN H6"/>
    <property type="match status" value="1"/>
</dbReference>
<name>A0A4D9DUD2_9SAUR</name>
<dbReference type="EMBL" id="QXTE01000410">
    <property type="protein sequence ID" value="TFJ98303.1"/>
    <property type="molecule type" value="Genomic_DNA"/>
</dbReference>
<dbReference type="AlphaFoldDB" id="A0A4D9DUD2"/>
<proteinExistence type="predicted"/>
<dbReference type="SUPFAM" id="SSF53300">
    <property type="entry name" value="vWA-like"/>
    <property type="match status" value="1"/>
</dbReference>
<reference evidence="3 4" key="1">
    <citation type="submission" date="2019-04" db="EMBL/GenBank/DDBJ databases">
        <title>Draft genome of the big-headed turtle Platysternon megacephalum.</title>
        <authorList>
            <person name="Gong S."/>
        </authorList>
    </citation>
    <scope>NUCLEOTIDE SEQUENCE [LARGE SCALE GENOMIC DNA]</scope>
    <source>
        <strain evidence="3">DO16091913</strain>
        <tissue evidence="3">Muscle</tissue>
    </source>
</reference>
<dbReference type="PROSITE" id="PS51468">
    <property type="entry name" value="VIT"/>
    <property type="match status" value="1"/>
</dbReference>
<evidence type="ECO:0000313" key="4">
    <source>
        <dbReference type="Proteomes" id="UP000297703"/>
    </source>
</evidence>
<dbReference type="Proteomes" id="UP000297703">
    <property type="component" value="Unassembled WGS sequence"/>
</dbReference>
<feature type="domain" description="VIT" evidence="2">
    <location>
        <begin position="45"/>
        <end position="108"/>
    </location>
</feature>